<dbReference type="Proteomes" id="UP000653305">
    <property type="component" value="Unassembled WGS sequence"/>
</dbReference>
<evidence type="ECO:0000256" key="6">
    <source>
        <dbReference type="ARBA" id="ARBA00023277"/>
    </source>
</evidence>
<dbReference type="OrthoDB" id="10257085at2759"/>
<evidence type="ECO:0000256" key="3">
    <source>
        <dbReference type="ARBA" id="ARBA00012601"/>
    </source>
</evidence>
<evidence type="ECO:0000256" key="4">
    <source>
        <dbReference type="ARBA" id="ARBA00022801"/>
    </source>
</evidence>
<reference evidence="10" key="1">
    <citation type="submission" date="2020-07" db="EMBL/GenBank/DDBJ databases">
        <title>Ethylene signaling mediates host invasion by parasitic plants.</title>
        <authorList>
            <person name="Yoshida S."/>
        </authorList>
    </citation>
    <scope>NUCLEOTIDE SEQUENCE</scope>
    <source>
        <strain evidence="10">Okayama</strain>
    </source>
</reference>
<dbReference type="Pfam" id="PF00759">
    <property type="entry name" value="Glyco_hydro_9"/>
    <property type="match status" value="1"/>
</dbReference>
<evidence type="ECO:0000313" key="11">
    <source>
        <dbReference type="Proteomes" id="UP000653305"/>
    </source>
</evidence>
<evidence type="ECO:0000256" key="1">
    <source>
        <dbReference type="ARBA" id="ARBA00000966"/>
    </source>
</evidence>
<evidence type="ECO:0000256" key="8">
    <source>
        <dbReference type="ARBA" id="ARBA00023326"/>
    </source>
</evidence>
<comment type="similarity">
    <text evidence="2">Belongs to the glycosyl hydrolase 9 (cellulase E) family.</text>
</comment>
<feature type="domain" description="Glycoside hydrolase family 9" evidence="9">
    <location>
        <begin position="3"/>
        <end position="291"/>
    </location>
</feature>
<keyword evidence="8" id="KW-0624">Polysaccharide degradation</keyword>
<evidence type="ECO:0000259" key="9">
    <source>
        <dbReference type="Pfam" id="PF00759"/>
    </source>
</evidence>
<dbReference type="Gene3D" id="1.50.10.10">
    <property type="match status" value="1"/>
</dbReference>
<proteinExistence type="inferred from homology"/>
<dbReference type="EMBL" id="BMAC01001204">
    <property type="protein sequence ID" value="GFQ06299.1"/>
    <property type="molecule type" value="Genomic_DNA"/>
</dbReference>
<evidence type="ECO:0000256" key="7">
    <source>
        <dbReference type="ARBA" id="ARBA00023295"/>
    </source>
</evidence>
<dbReference type="EC" id="3.2.1.4" evidence="3"/>
<keyword evidence="7" id="KW-0326">Glycosidase</keyword>
<keyword evidence="4" id="KW-0378">Hydrolase</keyword>
<sequence>MLQVDLTGGYYNVGDNVKFNFPMAFTMTVLSWSVIEYVGQMAKTGQPKSAQEAIRWGTGYLLKCASQVKSRKKLFVGVGDPNRDHQCWERLEDMDTDRSVFSVTAGSDMAGETAAALAAASIDFKRAELTYSKLLRKTADVVMRFAINNKWAYSDQLRNNVCPFYCSCLEFKDELLWGEVGLYKATRLPFYRNYITSYGDNDDADILSLDSKFAGANVLLAREYLVGKDRTFEKFSGRAETFMCKILRNSPSLSIQYTPGDLIHRLHDNTLQYTTSMTFLITTYAKYIASRNAPKHNFGCRVRVFNPTYS</sequence>
<keyword evidence="6" id="KW-0119">Carbohydrate metabolism</keyword>
<dbReference type="GO" id="GO:0008810">
    <property type="term" value="F:cellulase activity"/>
    <property type="evidence" value="ECO:0007669"/>
    <property type="project" value="UniProtKB-EC"/>
</dbReference>
<dbReference type="InterPro" id="IPR001701">
    <property type="entry name" value="Glyco_hydro_9"/>
</dbReference>
<dbReference type="AlphaFoldDB" id="A0A830D961"/>
<dbReference type="InterPro" id="IPR012341">
    <property type="entry name" value="6hp_glycosidase-like_sf"/>
</dbReference>
<organism evidence="10 11">
    <name type="scientific">Phtheirospermum japonicum</name>
    <dbReference type="NCBI Taxonomy" id="374723"/>
    <lineage>
        <taxon>Eukaryota</taxon>
        <taxon>Viridiplantae</taxon>
        <taxon>Streptophyta</taxon>
        <taxon>Embryophyta</taxon>
        <taxon>Tracheophyta</taxon>
        <taxon>Spermatophyta</taxon>
        <taxon>Magnoliopsida</taxon>
        <taxon>eudicotyledons</taxon>
        <taxon>Gunneridae</taxon>
        <taxon>Pentapetalae</taxon>
        <taxon>asterids</taxon>
        <taxon>lamiids</taxon>
        <taxon>Lamiales</taxon>
        <taxon>Orobanchaceae</taxon>
        <taxon>Orobanchaceae incertae sedis</taxon>
        <taxon>Phtheirospermum</taxon>
    </lineage>
</organism>
<dbReference type="GO" id="GO:0030245">
    <property type="term" value="P:cellulose catabolic process"/>
    <property type="evidence" value="ECO:0007669"/>
    <property type="project" value="UniProtKB-KW"/>
</dbReference>
<accession>A0A830D961</accession>
<name>A0A830D961_9LAMI</name>
<dbReference type="InterPro" id="IPR008928">
    <property type="entry name" value="6-hairpin_glycosidase_sf"/>
</dbReference>
<evidence type="ECO:0000313" key="10">
    <source>
        <dbReference type="EMBL" id="GFQ06299.1"/>
    </source>
</evidence>
<gene>
    <name evidence="10" type="ORF">PHJA_002773900</name>
</gene>
<keyword evidence="11" id="KW-1185">Reference proteome</keyword>
<dbReference type="SUPFAM" id="SSF48208">
    <property type="entry name" value="Six-hairpin glycosidases"/>
    <property type="match status" value="1"/>
</dbReference>
<evidence type="ECO:0000256" key="5">
    <source>
        <dbReference type="ARBA" id="ARBA00023001"/>
    </source>
</evidence>
<evidence type="ECO:0000256" key="2">
    <source>
        <dbReference type="ARBA" id="ARBA00007072"/>
    </source>
</evidence>
<comment type="catalytic activity">
    <reaction evidence="1">
        <text>Endohydrolysis of (1-&gt;4)-beta-D-glucosidic linkages in cellulose, lichenin and cereal beta-D-glucans.</text>
        <dbReference type="EC" id="3.2.1.4"/>
    </reaction>
</comment>
<keyword evidence="5" id="KW-0136">Cellulose degradation</keyword>
<comment type="caution">
    <text evidence="10">The sequence shown here is derived from an EMBL/GenBank/DDBJ whole genome shotgun (WGS) entry which is preliminary data.</text>
</comment>
<dbReference type="PANTHER" id="PTHR22298">
    <property type="entry name" value="ENDO-1,4-BETA-GLUCANASE"/>
    <property type="match status" value="1"/>
</dbReference>
<protein>
    <recommendedName>
        <fullName evidence="3">cellulase</fullName>
        <ecNumber evidence="3">3.2.1.4</ecNumber>
    </recommendedName>
</protein>